<dbReference type="PANTHER" id="PTHR36933:SF1">
    <property type="entry name" value="SLL0788 PROTEIN"/>
    <property type="match status" value="1"/>
</dbReference>
<dbReference type="InterPro" id="IPR005183">
    <property type="entry name" value="DUF305_CopM-like"/>
</dbReference>
<dbReference type="OrthoDB" id="517560at2"/>
<evidence type="ECO:0000256" key="1">
    <source>
        <dbReference type="SAM" id="SignalP"/>
    </source>
</evidence>
<dbReference type="Gene3D" id="1.20.1260.10">
    <property type="match status" value="1"/>
</dbReference>
<accession>A0A2U2C8R5</accession>
<sequence>MRRCLIALLLTLCPTLLPAQSLPDTPSARAFAELDIQTRMLDVPLTGDADIDFVRHMIPQHQRAIEMAELVLEHGHNPEVRAMAEAVIETRRPQLDAMLVWLARFE</sequence>
<evidence type="ECO:0000313" key="4">
    <source>
        <dbReference type="Proteomes" id="UP000244940"/>
    </source>
</evidence>
<evidence type="ECO:0000313" key="3">
    <source>
        <dbReference type="EMBL" id="PWE28288.1"/>
    </source>
</evidence>
<feature type="chain" id="PRO_5015701090" description="DUF305 domain-containing protein" evidence="1">
    <location>
        <begin position="20"/>
        <end position="106"/>
    </location>
</feature>
<dbReference type="Proteomes" id="UP000244940">
    <property type="component" value="Unassembled WGS sequence"/>
</dbReference>
<keyword evidence="4" id="KW-1185">Reference proteome</keyword>
<dbReference type="Pfam" id="PF03713">
    <property type="entry name" value="DUF305"/>
    <property type="match status" value="1"/>
</dbReference>
<reference evidence="3 4" key="1">
    <citation type="submission" date="2018-05" db="EMBL/GenBank/DDBJ databases">
        <title>Pararhodobacter marina sp. nov., isolated from deep-sea water of the Indian Ocean.</title>
        <authorList>
            <person name="Lai Q.Sr."/>
            <person name="Liu X."/>
            <person name="Shao Z."/>
        </authorList>
    </citation>
    <scope>NUCLEOTIDE SEQUENCE [LARGE SCALE GENOMIC DNA]</scope>
    <source>
        <strain evidence="3 4">CIC4N-9</strain>
    </source>
</reference>
<dbReference type="RefSeq" id="WP_109533794.1">
    <property type="nucleotide sequence ID" value="NZ_QEYD01000007.1"/>
</dbReference>
<dbReference type="AlphaFoldDB" id="A0A2U2C8R5"/>
<comment type="caution">
    <text evidence="3">The sequence shown here is derived from an EMBL/GenBank/DDBJ whole genome shotgun (WGS) entry which is preliminary data.</text>
</comment>
<evidence type="ECO:0000259" key="2">
    <source>
        <dbReference type="Pfam" id="PF03713"/>
    </source>
</evidence>
<keyword evidence="1" id="KW-0732">Signal</keyword>
<feature type="signal peptide" evidence="1">
    <location>
        <begin position="1"/>
        <end position="19"/>
    </location>
</feature>
<gene>
    <name evidence="3" type="ORF">C4N9_13185</name>
</gene>
<dbReference type="PANTHER" id="PTHR36933">
    <property type="entry name" value="SLL0788 PROTEIN"/>
    <property type="match status" value="1"/>
</dbReference>
<dbReference type="EMBL" id="QEYD01000007">
    <property type="protein sequence ID" value="PWE28288.1"/>
    <property type="molecule type" value="Genomic_DNA"/>
</dbReference>
<dbReference type="GeneID" id="94365845"/>
<name>A0A2U2C8R5_9RHOB</name>
<protein>
    <recommendedName>
        <fullName evidence="2">DUF305 domain-containing protein</fullName>
    </recommendedName>
</protein>
<feature type="domain" description="DUF305" evidence="2">
    <location>
        <begin position="50"/>
        <end position="104"/>
    </location>
</feature>
<organism evidence="3 4">
    <name type="scientific">Pararhodobacter marinus</name>
    <dbReference type="NCBI Taxonomy" id="2184063"/>
    <lineage>
        <taxon>Bacteria</taxon>
        <taxon>Pseudomonadati</taxon>
        <taxon>Pseudomonadota</taxon>
        <taxon>Alphaproteobacteria</taxon>
        <taxon>Rhodobacterales</taxon>
        <taxon>Paracoccaceae</taxon>
        <taxon>Pararhodobacter</taxon>
    </lineage>
</organism>
<dbReference type="InterPro" id="IPR012347">
    <property type="entry name" value="Ferritin-like"/>
</dbReference>
<proteinExistence type="predicted"/>